<dbReference type="PROSITE" id="PS00143">
    <property type="entry name" value="INSULINASE"/>
    <property type="match status" value="1"/>
</dbReference>
<dbReference type="Pfam" id="PF00675">
    <property type="entry name" value="Peptidase_M16"/>
    <property type="match status" value="1"/>
</dbReference>
<dbReference type="Gene3D" id="3.30.830.10">
    <property type="entry name" value="Metalloenzyme, LuxS/M16 peptidase-like"/>
    <property type="match status" value="4"/>
</dbReference>
<dbReference type="GO" id="GO:0006508">
    <property type="term" value="P:proteolysis"/>
    <property type="evidence" value="ECO:0007669"/>
    <property type="project" value="UniProtKB-KW"/>
</dbReference>
<comment type="caution">
    <text evidence="12">The sequence shown here is derived from an EMBL/GenBank/DDBJ whole genome shotgun (WGS) entry which is preliminary data.</text>
</comment>
<dbReference type="InterPro" id="IPR011249">
    <property type="entry name" value="Metalloenz_LuxS/M16"/>
</dbReference>
<sequence length="935" mass="105643">MNIRTFFLSVCLFLGLGSYGQVDLQRPLPADPNTVVGKLPNGITYYIRHNEEPKDRASFYIIRNVGALLENDDQNGLAHFLEHMAFNGTKNFPGKGIITTLEKYGVTFGGNINAYTAQNETVYNISAVPATDVRLLDTCLLILHDWSYYLTLDGDEIDAERGVISEEWRTRRTPQFRLLAQTLPVLFKDSKYAERDVIGDLDIIKNFKHQTIRDFYREWYRTDLEAIAVVGDFDVARMEQRVKEIFSSIPTVENPKPRPFFEIPGHEEIYYCLATDKEVQQSSVSITTILPGMKAEEKQTHQYLKSNLLVTLCNSMIGARIGELMQQPNPPFLGGSIGFGGFMRGYDSYDISVTAKPNGEAEALEAILTENERVRRYGFTPTELERVKTNLLVGLESSYKVKDRTPNESFIKSMQAHFLEQKPMVSFDYYYDFMTRLIPTITVEDVNAKFAEGNVAHNRTVVVSGPSEGVTHLTREEVLAVMDKVAQSEIAPYQDEMVGGTLIGEELPGSKVVAEKALPAFDAVEWTLGNGAKVVFRKAGYEKETVSLTAYSKGGTSLYDTDLLPSASNAAGFASASGVGDFDVIALGKLLTGKQASCEVGIGNLAETVSGFSVPGDFEIMLQLLYLRFEKPRFDREVYESIQNRNRAALQFMKNSPQSIMQDSMSLIMSDYHPRTLLYNEAYLDRMDLAEMERIYRERIKDASDFTFFIVGNIDAETVKPLVEKYIGSLKSDYRKETWRDNGVRSPKGKTVKVIELDLETPKATVITNFLKEMKYSVRNNICNAILKGILNLRYTENIREKEGGTYGVNLDASSSRDPYACYTMMMVFDCDPERADHLKSLIYAETERIMREAPTAEEFNKVVAAMRKGREQSKPHNGYWMNALYDYYLTGINPADPKNFEEILDKLTPKDIQKFAKSLFKGADLVDMTFRSRK</sequence>
<dbReference type="InterPro" id="IPR007863">
    <property type="entry name" value="Peptidase_M16_C"/>
</dbReference>
<dbReference type="PANTHER" id="PTHR43690">
    <property type="entry name" value="NARDILYSIN"/>
    <property type="match status" value="1"/>
</dbReference>
<dbReference type="EMBL" id="QSCO01000016">
    <property type="protein sequence ID" value="RGY05703.1"/>
    <property type="molecule type" value="Genomic_DNA"/>
</dbReference>
<accession>A0A413IAP3</accession>
<dbReference type="AlphaFoldDB" id="A0A413IAP3"/>
<name>A0A413IAP3_9BACT</name>
<dbReference type="EMBL" id="JAKNDN010000019">
    <property type="protein sequence ID" value="MCG4960284.1"/>
    <property type="molecule type" value="Genomic_DNA"/>
</dbReference>
<comment type="cofactor">
    <cofactor evidence="1">
        <name>Zn(2+)</name>
        <dbReference type="ChEBI" id="CHEBI:29105"/>
    </cofactor>
</comment>
<keyword evidence="5" id="KW-0378">Hydrolase</keyword>
<evidence type="ECO:0000256" key="7">
    <source>
        <dbReference type="ARBA" id="ARBA00023049"/>
    </source>
</evidence>
<reference evidence="12 13" key="1">
    <citation type="submission" date="2018-08" db="EMBL/GenBank/DDBJ databases">
        <title>A genome reference for cultivated species of the human gut microbiota.</title>
        <authorList>
            <person name="Zou Y."/>
            <person name="Xue W."/>
            <person name="Luo G."/>
        </authorList>
    </citation>
    <scope>NUCLEOTIDE SEQUENCE [LARGE SCALE GENOMIC DNA]</scope>
    <source>
        <strain evidence="12 13">OF03-11</strain>
    </source>
</reference>
<evidence type="ECO:0000256" key="1">
    <source>
        <dbReference type="ARBA" id="ARBA00001947"/>
    </source>
</evidence>
<evidence type="ECO:0000256" key="4">
    <source>
        <dbReference type="ARBA" id="ARBA00022723"/>
    </source>
</evidence>
<evidence type="ECO:0000256" key="8">
    <source>
        <dbReference type="RuleBase" id="RU004447"/>
    </source>
</evidence>
<evidence type="ECO:0000313" key="12">
    <source>
        <dbReference type="EMBL" id="RGY05703.1"/>
    </source>
</evidence>
<dbReference type="SUPFAM" id="SSF63411">
    <property type="entry name" value="LuxS/MPP-like metallohydrolase"/>
    <property type="match status" value="4"/>
</dbReference>
<dbReference type="InterPro" id="IPR001431">
    <property type="entry name" value="Pept_M16_Zn_BS"/>
</dbReference>
<evidence type="ECO:0000259" key="9">
    <source>
        <dbReference type="Pfam" id="PF00675"/>
    </source>
</evidence>
<dbReference type="RefSeq" id="WP_046402818.1">
    <property type="nucleotide sequence ID" value="NZ_JABWDG010000009.1"/>
</dbReference>
<dbReference type="Pfam" id="PF05193">
    <property type="entry name" value="Peptidase_M16_C"/>
    <property type="match status" value="2"/>
</dbReference>
<feature type="domain" description="Peptidase M16 C-terminal" evidence="10">
    <location>
        <begin position="207"/>
        <end position="391"/>
    </location>
</feature>
<dbReference type="Proteomes" id="UP001199750">
    <property type="component" value="Unassembled WGS sequence"/>
</dbReference>
<feature type="domain" description="Peptidase M16 N-terminal" evidence="9">
    <location>
        <begin position="50"/>
        <end position="169"/>
    </location>
</feature>
<evidence type="ECO:0000313" key="11">
    <source>
        <dbReference type="EMBL" id="MCG4960284.1"/>
    </source>
</evidence>
<proteinExistence type="inferred from homology"/>
<dbReference type="GO" id="GO:0046872">
    <property type="term" value="F:metal ion binding"/>
    <property type="evidence" value="ECO:0007669"/>
    <property type="project" value="UniProtKB-KW"/>
</dbReference>
<evidence type="ECO:0000256" key="6">
    <source>
        <dbReference type="ARBA" id="ARBA00022833"/>
    </source>
</evidence>
<reference evidence="11" key="2">
    <citation type="submission" date="2022-01" db="EMBL/GenBank/DDBJ databases">
        <title>Collection of gut derived symbiotic bacterial strains cultured from healthy donors.</title>
        <authorList>
            <person name="Lin H."/>
            <person name="Kohout C."/>
            <person name="Waligurski E."/>
            <person name="Pamer E.G."/>
        </authorList>
    </citation>
    <scope>NUCLEOTIDE SEQUENCE</scope>
    <source>
        <strain evidence="11">DFI.1.149</strain>
    </source>
</reference>
<organism evidence="12 13">
    <name type="scientific">Odoribacter splanchnicus</name>
    <dbReference type="NCBI Taxonomy" id="28118"/>
    <lineage>
        <taxon>Bacteria</taxon>
        <taxon>Pseudomonadati</taxon>
        <taxon>Bacteroidota</taxon>
        <taxon>Bacteroidia</taxon>
        <taxon>Bacteroidales</taxon>
        <taxon>Odoribacteraceae</taxon>
        <taxon>Odoribacter</taxon>
    </lineage>
</organism>
<dbReference type="PANTHER" id="PTHR43690:SF34">
    <property type="entry name" value="ZINC PROTEASE PQQL-LIKE"/>
    <property type="match status" value="1"/>
</dbReference>
<evidence type="ECO:0000256" key="3">
    <source>
        <dbReference type="ARBA" id="ARBA00022670"/>
    </source>
</evidence>
<evidence type="ECO:0000313" key="13">
    <source>
        <dbReference type="Proteomes" id="UP000284434"/>
    </source>
</evidence>
<evidence type="ECO:0000256" key="5">
    <source>
        <dbReference type="ARBA" id="ARBA00022801"/>
    </source>
</evidence>
<evidence type="ECO:0000256" key="2">
    <source>
        <dbReference type="ARBA" id="ARBA00007261"/>
    </source>
</evidence>
<evidence type="ECO:0000259" key="10">
    <source>
        <dbReference type="Pfam" id="PF05193"/>
    </source>
</evidence>
<gene>
    <name evidence="12" type="ORF">DXA53_11695</name>
    <name evidence="11" type="ORF">L0P03_10555</name>
</gene>
<feature type="domain" description="Peptidase M16 C-terminal" evidence="10">
    <location>
        <begin position="697"/>
        <end position="866"/>
    </location>
</feature>
<dbReference type="InterPro" id="IPR050626">
    <property type="entry name" value="Peptidase_M16"/>
</dbReference>
<keyword evidence="4" id="KW-0479">Metal-binding</keyword>
<keyword evidence="6" id="KW-0862">Zinc</keyword>
<comment type="similarity">
    <text evidence="2 8">Belongs to the peptidase M16 family.</text>
</comment>
<protein>
    <submittedName>
        <fullName evidence="11">Insulinase family protein</fullName>
    </submittedName>
    <submittedName>
        <fullName evidence="12">Peptidase M16</fullName>
    </submittedName>
</protein>
<keyword evidence="3" id="KW-0645">Protease</keyword>
<keyword evidence="7" id="KW-0482">Metalloprotease</keyword>
<dbReference type="GO" id="GO:0004222">
    <property type="term" value="F:metalloendopeptidase activity"/>
    <property type="evidence" value="ECO:0007669"/>
    <property type="project" value="InterPro"/>
</dbReference>
<dbReference type="Proteomes" id="UP000284434">
    <property type="component" value="Unassembled WGS sequence"/>
</dbReference>
<dbReference type="InterPro" id="IPR011765">
    <property type="entry name" value="Pept_M16_N"/>
</dbReference>